<keyword evidence="3" id="KW-1185">Reference proteome</keyword>
<comment type="caution">
    <text evidence="2">The sequence shown here is derived from an EMBL/GenBank/DDBJ whole genome shotgun (WGS) entry which is preliminary data.</text>
</comment>
<sequence>MIADYKLSPATNAEAETLNDKVNSFVAQQVSFDGDTEILKDYVIKENGLIIAGIRSCFYLGECLAINVLFVEESHRLKGLGTLLLNQAEADARAMGAKMSHLDTFNHQAKDFYLKHGYEIFGVLENCPAEHKRSG</sequence>
<dbReference type="Gene3D" id="3.40.630.30">
    <property type="match status" value="1"/>
</dbReference>
<name>A0A061JFS1_9PROT</name>
<dbReference type="SUPFAM" id="SSF55729">
    <property type="entry name" value="Acyl-CoA N-acyltransferases (Nat)"/>
    <property type="match status" value="1"/>
</dbReference>
<dbReference type="PROSITE" id="PS51186">
    <property type="entry name" value="GNAT"/>
    <property type="match status" value="1"/>
</dbReference>
<dbReference type="EMBL" id="ARPM03000192">
    <property type="protein sequence ID" value="ETZ04485.1"/>
    <property type="molecule type" value="Genomic_DNA"/>
</dbReference>
<dbReference type="RefSeq" id="WP_006294509.1">
    <property type="nucleotide sequence ID" value="NZ_ARPM03000192.1"/>
</dbReference>
<dbReference type="Proteomes" id="UP000026922">
    <property type="component" value="Unassembled WGS sequence"/>
</dbReference>
<evidence type="ECO:0000313" key="2">
    <source>
        <dbReference type="EMBL" id="ETZ04485.1"/>
    </source>
</evidence>
<gene>
    <name evidence="2" type="ORF">K737_301101</name>
</gene>
<dbReference type="Pfam" id="PF00583">
    <property type="entry name" value="Acetyltransf_1"/>
    <property type="match status" value="1"/>
</dbReference>
<dbReference type="AlphaFoldDB" id="A0A061JFS1"/>
<evidence type="ECO:0000313" key="3">
    <source>
        <dbReference type="Proteomes" id="UP000026922"/>
    </source>
</evidence>
<reference evidence="2 3" key="1">
    <citation type="journal article" date="2013" name="Genome Announc.">
        <title>Draft Genome Sequence of Holospora undulata Strain HU1, a Micronucleus-Specific Symbiont of the Ciliate Paramecium caudatum.</title>
        <authorList>
            <person name="Dohra H."/>
            <person name="Suzuki H."/>
            <person name="Suzuki T."/>
            <person name="Tanaka K."/>
            <person name="Fujishima M."/>
        </authorList>
    </citation>
    <scope>NUCLEOTIDE SEQUENCE [LARGE SCALE GENOMIC DNA]</scope>
    <source>
        <strain evidence="2 3">HU1</strain>
    </source>
</reference>
<evidence type="ECO:0000259" key="1">
    <source>
        <dbReference type="PROSITE" id="PS51186"/>
    </source>
</evidence>
<protein>
    <submittedName>
        <fullName evidence="2">Acetyltransferase (GNAT) family protein</fullName>
    </submittedName>
</protein>
<dbReference type="InterPro" id="IPR016181">
    <property type="entry name" value="Acyl_CoA_acyltransferase"/>
</dbReference>
<accession>A0A061JFS1</accession>
<organism evidence="2 3">
    <name type="scientific">Holospora undulata HU1</name>
    <dbReference type="NCBI Taxonomy" id="1321371"/>
    <lineage>
        <taxon>Bacteria</taxon>
        <taxon>Pseudomonadati</taxon>
        <taxon>Pseudomonadota</taxon>
        <taxon>Alphaproteobacteria</taxon>
        <taxon>Holosporales</taxon>
        <taxon>Holosporaceae</taxon>
        <taxon>Holospora</taxon>
    </lineage>
</organism>
<proteinExistence type="predicted"/>
<dbReference type="CDD" id="cd04301">
    <property type="entry name" value="NAT_SF"/>
    <property type="match status" value="1"/>
</dbReference>
<dbReference type="InterPro" id="IPR000182">
    <property type="entry name" value="GNAT_dom"/>
</dbReference>
<dbReference type="GO" id="GO:0016747">
    <property type="term" value="F:acyltransferase activity, transferring groups other than amino-acyl groups"/>
    <property type="evidence" value="ECO:0007669"/>
    <property type="project" value="InterPro"/>
</dbReference>
<feature type="domain" description="N-acetyltransferase" evidence="1">
    <location>
        <begin position="1"/>
        <end position="135"/>
    </location>
</feature>
<keyword evidence="2" id="KW-0808">Transferase</keyword>